<dbReference type="STRING" id="1273541.Pyrde_1580"/>
<dbReference type="PATRIC" id="fig|1273541.4.peg.1687"/>
<dbReference type="KEGG" id="pdl:Pyrde_1580"/>
<name>A0A0P0N5B7_9CREN</name>
<keyword evidence="1" id="KW-0378">Hydrolase</keyword>
<dbReference type="Pfam" id="PF13483">
    <property type="entry name" value="Lactamase_B_3"/>
    <property type="match status" value="1"/>
</dbReference>
<organism evidence="1 3">
    <name type="scientific">Pyrodictium delaneyi</name>
    <dbReference type="NCBI Taxonomy" id="1273541"/>
    <lineage>
        <taxon>Archaea</taxon>
        <taxon>Thermoproteota</taxon>
        <taxon>Thermoprotei</taxon>
        <taxon>Desulfurococcales</taxon>
        <taxon>Pyrodictiaceae</taxon>
        <taxon>Pyrodictium</taxon>
    </lineage>
</organism>
<dbReference type="InterPro" id="IPR036866">
    <property type="entry name" value="RibonucZ/Hydroxyglut_hydro"/>
</dbReference>
<dbReference type="Proteomes" id="UP000196694">
    <property type="component" value="Unassembled WGS sequence"/>
</dbReference>
<dbReference type="OrthoDB" id="28313at2157"/>
<evidence type="ECO:0000313" key="4">
    <source>
        <dbReference type="Proteomes" id="UP000196694"/>
    </source>
</evidence>
<dbReference type="GO" id="GO:0016787">
    <property type="term" value="F:hydrolase activity"/>
    <property type="evidence" value="ECO:0007669"/>
    <property type="project" value="UniProtKB-KW"/>
</dbReference>
<keyword evidence="4" id="KW-1185">Reference proteome</keyword>
<dbReference type="RefSeq" id="WP_055410889.1">
    <property type="nucleotide sequence ID" value="NZ_CP013011.1"/>
</dbReference>
<dbReference type="Gene3D" id="3.60.15.10">
    <property type="entry name" value="Ribonuclease Z/Hydroxyacylglutathione hydrolase-like"/>
    <property type="match status" value="1"/>
</dbReference>
<evidence type="ECO:0000313" key="3">
    <source>
        <dbReference type="Proteomes" id="UP000058613"/>
    </source>
</evidence>
<sequence>MPLRLKWWLHACFELEVDGKRLVIDPHDGGSLGVGFSAPSVKADYVLVTHDHYDHNAVEKVSTDHTVVARERTGGFTLGPFKVKGVKLPHDEFDGRIRGFVVAYRIEVEGISLVHLSDLGRMLTEEEVREIGSVDIALIPAGDVYTLHPRQALEAAEALGARIVIPMHYWLPGIQLPLEPLDTILRYAKKWRVLRLESSWIEITREDIPEEKTLAVLAPPR</sequence>
<accession>A0A0P0N5B7</accession>
<evidence type="ECO:0000313" key="2">
    <source>
        <dbReference type="EMBL" id="OWJ55240.1"/>
    </source>
</evidence>
<dbReference type="Proteomes" id="UP000058613">
    <property type="component" value="Chromosome"/>
</dbReference>
<reference evidence="1 3" key="1">
    <citation type="submission" date="2015-10" db="EMBL/GenBank/DDBJ databases">
        <title>Complete genome sequence of hyperthermophilic archaeon Pyrodictium delaneyi Su06.</title>
        <authorList>
            <person name="Jung J.-H."/>
            <person name="Lin J."/>
            <person name="Holden J.F."/>
            <person name="Park C.-S."/>
        </authorList>
    </citation>
    <scope>NUCLEOTIDE SEQUENCE [LARGE SCALE GENOMIC DNA]</scope>
    <source>
        <strain evidence="1 3">Su06</strain>
    </source>
</reference>
<dbReference type="EMBL" id="NCQP01000002">
    <property type="protein sequence ID" value="OWJ55240.1"/>
    <property type="molecule type" value="Genomic_DNA"/>
</dbReference>
<dbReference type="PANTHER" id="PTHR42967">
    <property type="entry name" value="METAL DEPENDENT HYDROLASE"/>
    <property type="match status" value="1"/>
</dbReference>
<dbReference type="SUPFAM" id="SSF56281">
    <property type="entry name" value="Metallo-hydrolase/oxidoreductase"/>
    <property type="match status" value="1"/>
</dbReference>
<proteinExistence type="predicted"/>
<dbReference type="PANTHER" id="PTHR42967:SF1">
    <property type="entry name" value="MBL FOLD METALLO-HYDROLASE"/>
    <property type="match status" value="1"/>
</dbReference>
<dbReference type="GeneID" id="26099919"/>
<dbReference type="AlphaFoldDB" id="A0A0P0N5B7"/>
<gene>
    <name evidence="2" type="ORF">Pdsh_05520</name>
    <name evidence="1" type="ORF">Pyrde_1580</name>
</gene>
<dbReference type="EMBL" id="CP013011">
    <property type="protein sequence ID" value="ALL01623.1"/>
    <property type="molecule type" value="Genomic_DNA"/>
</dbReference>
<evidence type="ECO:0000313" key="1">
    <source>
        <dbReference type="EMBL" id="ALL01623.1"/>
    </source>
</evidence>
<reference evidence="2 4" key="2">
    <citation type="submission" date="2017-05" db="EMBL/GenBank/DDBJ databases">
        <title>The draft genome of the hyperthermophilic archaeon 'Pyrodictium delaneyi strain Hulk', an iron and nitrate reducer, reveals the capacity for sulfate reduction.</title>
        <authorList>
            <person name="Demey L.M."/>
            <person name="Miller C."/>
            <person name="Manzella M."/>
            <person name="Reguera G."/>
            <person name="Kashefi K."/>
        </authorList>
    </citation>
    <scope>NUCLEOTIDE SEQUENCE [LARGE SCALE GENOMIC DNA]</scope>
    <source>
        <strain evidence="2 4">Hulk</strain>
    </source>
</reference>
<protein>
    <submittedName>
        <fullName evidence="1">Putative Zn-dependent hydrolase</fullName>
    </submittedName>
</protein>